<feature type="transmembrane region" description="Helical" evidence="1">
    <location>
        <begin position="65"/>
        <end position="83"/>
    </location>
</feature>
<dbReference type="EMBL" id="JTDW01000004">
    <property type="protein sequence ID" value="KJD36296.1"/>
    <property type="molecule type" value="Genomic_DNA"/>
</dbReference>
<comment type="caution">
    <text evidence="2">The sequence shown here is derived from an EMBL/GenBank/DDBJ whole genome shotgun (WGS) entry which is preliminary data.</text>
</comment>
<protein>
    <submittedName>
        <fullName evidence="2">Uncharacterized protein</fullName>
    </submittedName>
</protein>
<feature type="transmembrane region" description="Helical" evidence="1">
    <location>
        <begin position="36"/>
        <end position="59"/>
    </location>
</feature>
<dbReference type="STRING" id="1435349.PW52_06820"/>
<feature type="transmembrane region" description="Helical" evidence="1">
    <location>
        <begin position="184"/>
        <end position="206"/>
    </location>
</feature>
<keyword evidence="1" id="KW-0812">Transmembrane</keyword>
<feature type="transmembrane region" description="Helical" evidence="1">
    <location>
        <begin position="95"/>
        <end position="112"/>
    </location>
</feature>
<evidence type="ECO:0000313" key="2">
    <source>
        <dbReference type="EMBL" id="KJD36296.1"/>
    </source>
</evidence>
<name>A0A0D7WAZ3_9FLAO</name>
<keyword evidence="1" id="KW-1133">Transmembrane helix</keyword>
<sequence>MHITVIISYAISSLELIAAFFALIHYKKYTQSTERYFLHFLWFTFFMDTIMGSYIGPYLNINNTWIYFIYTGLSFTFYCWWYYQVLLKRIHKKISAYLLIIYILTFVISINNNQLQKYLFIIGAFFVLILTGFHLHQLSNSDYTLKIKHKLSFWISTALVLFNIGMFPLVLLSDYFDVRMNNTVFNIVLFFLNLILYTCFIIGFIWTKKKYNHY</sequence>
<reference evidence="2 3" key="1">
    <citation type="submission" date="2014-11" db="EMBL/GenBank/DDBJ databases">
        <title>Tamlana sedimentorum sp. nov., isolated from shallow sand sediments of the Sea of Japan.</title>
        <authorList>
            <person name="Romanenko L.A."/>
        </authorList>
    </citation>
    <scope>NUCLEOTIDE SEQUENCE [LARGE SCALE GENOMIC DNA]</scope>
    <source>
        <strain evidence="2 3">JCM 19808</strain>
    </source>
</reference>
<gene>
    <name evidence="2" type="ORF">PW52_06820</name>
</gene>
<dbReference type="PATRIC" id="fig|1435349.4.peg.2330"/>
<feature type="transmembrane region" description="Helical" evidence="1">
    <location>
        <begin position="6"/>
        <end position="24"/>
    </location>
</feature>
<evidence type="ECO:0000256" key="1">
    <source>
        <dbReference type="SAM" id="Phobius"/>
    </source>
</evidence>
<proteinExistence type="predicted"/>
<keyword evidence="1" id="KW-0472">Membrane</keyword>
<dbReference type="Proteomes" id="UP000032578">
    <property type="component" value="Unassembled WGS sequence"/>
</dbReference>
<feature type="transmembrane region" description="Helical" evidence="1">
    <location>
        <begin position="151"/>
        <end position="172"/>
    </location>
</feature>
<keyword evidence="3" id="KW-1185">Reference proteome</keyword>
<dbReference type="AlphaFoldDB" id="A0A0D7WAZ3"/>
<organism evidence="2 3">
    <name type="scientific">Neotamlana sedimentorum</name>
    <dbReference type="NCBI Taxonomy" id="1435349"/>
    <lineage>
        <taxon>Bacteria</taxon>
        <taxon>Pseudomonadati</taxon>
        <taxon>Bacteroidota</taxon>
        <taxon>Flavobacteriia</taxon>
        <taxon>Flavobacteriales</taxon>
        <taxon>Flavobacteriaceae</taxon>
        <taxon>Neotamlana</taxon>
    </lineage>
</organism>
<feature type="transmembrane region" description="Helical" evidence="1">
    <location>
        <begin position="118"/>
        <end position="139"/>
    </location>
</feature>
<evidence type="ECO:0000313" key="3">
    <source>
        <dbReference type="Proteomes" id="UP000032578"/>
    </source>
</evidence>
<accession>A0A0D7WAZ3</accession>